<dbReference type="SMART" id="SM00283">
    <property type="entry name" value="MA"/>
    <property type="match status" value="1"/>
</dbReference>
<evidence type="ECO:0000256" key="7">
    <source>
        <dbReference type="PROSITE-ProRule" id="PRU00284"/>
    </source>
</evidence>
<reference evidence="10 11" key="1">
    <citation type="submission" date="2018-11" db="EMBL/GenBank/DDBJ databases">
        <title>Draft genome analysis of Rheinheimera mesophila isolated from an industrial waste site.</title>
        <authorList>
            <person name="Yu Q."/>
            <person name="Qi Y."/>
            <person name="Zhang H."/>
            <person name="Lu Y."/>
            <person name="Pu J."/>
        </authorList>
    </citation>
    <scope>NUCLEOTIDE SEQUENCE [LARGE SCALE GENOMIC DNA]</scope>
    <source>
        <strain evidence="10 11">IITR13</strain>
    </source>
</reference>
<dbReference type="PANTHER" id="PTHR32089:SF119">
    <property type="entry name" value="METHYL-ACCEPTING CHEMOTAXIS PROTEIN CTPL"/>
    <property type="match status" value="1"/>
</dbReference>
<evidence type="ECO:0000259" key="9">
    <source>
        <dbReference type="PROSITE" id="PS50111"/>
    </source>
</evidence>
<dbReference type="Gene3D" id="1.10.287.950">
    <property type="entry name" value="Methyl-accepting chemotaxis protein"/>
    <property type="match status" value="1"/>
</dbReference>
<keyword evidence="2 8" id="KW-0812">Transmembrane</keyword>
<evidence type="ECO:0000256" key="1">
    <source>
        <dbReference type="ARBA" id="ARBA00004141"/>
    </source>
</evidence>
<dbReference type="RefSeq" id="WP_046519497.1">
    <property type="nucleotide sequence ID" value="NZ_LAVS01000012.1"/>
</dbReference>
<dbReference type="AlphaFoldDB" id="A0A3P3QED8"/>
<dbReference type="SUPFAM" id="SSF58104">
    <property type="entry name" value="Methyl-accepting chemotaxis protein (MCP) signaling domain"/>
    <property type="match status" value="1"/>
</dbReference>
<dbReference type="GO" id="GO:0006935">
    <property type="term" value="P:chemotaxis"/>
    <property type="evidence" value="ECO:0007669"/>
    <property type="project" value="UniProtKB-ARBA"/>
</dbReference>
<keyword evidence="5 7" id="KW-0807">Transducer</keyword>
<evidence type="ECO:0000256" key="4">
    <source>
        <dbReference type="ARBA" id="ARBA00023136"/>
    </source>
</evidence>
<comment type="caution">
    <text evidence="10">The sequence shown here is derived from an EMBL/GenBank/DDBJ whole genome shotgun (WGS) entry which is preliminary data.</text>
</comment>
<feature type="transmembrane region" description="Helical" evidence="8">
    <location>
        <begin position="106"/>
        <end position="124"/>
    </location>
</feature>
<dbReference type="PROSITE" id="PS50111">
    <property type="entry name" value="CHEMOTAXIS_TRANSDUC_2"/>
    <property type="match status" value="1"/>
</dbReference>
<name>A0A3P3QED8_9GAMM</name>
<evidence type="ECO:0000256" key="3">
    <source>
        <dbReference type="ARBA" id="ARBA00022989"/>
    </source>
</evidence>
<dbReference type="Pfam" id="PF00015">
    <property type="entry name" value="MCPsignal"/>
    <property type="match status" value="1"/>
</dbReference>
<gene>
    <name evidence="10" type="ORF">EIK76_13310</name>
</gene>
<keyword evidence="4 8" id="KW-0472">Membrane</keyword>
<evidence type="ECO:0000256" key="6">
    <source>
        <dbReference type="ARBA" id="ARBA00029447"/>
    </source>
</evidence>
<proteinExistence type="inferred from homology"/>
<evidence type="ECO:0000313" key="11">
    <source>
        <dbReference type="Proteomes" id="UP000276260"/>
    </source>
</evidence>
<sequence length="495" mass="53603">MQIYPFRQQAFRIMNSINAALMLLALALASWHQTWAAALLIGLPALVVPFVLYKTLRDHRLSRIAFGVSFMLFSALHIHQSNGVTELHFGIFVLLAILSAFRDWTVIAAAALTIAVHHLLFAYLQMQHAAVFLVPEQDATFSNVAVHAAYVVVESVVLILISLNSYKEAMVGLAFSETTKELVADPSHINLTVRCPDIRSRLVRQFNQALDGIQHTVQTINQSVALLHSESAHLSDDGQQLVAGMQQQNTQVKRIAAASEEMAQSIQALGELAAAVLSAAKQAEQSSVSGKASVDQTIAAVSTLAITLQDAGQKVDSMAISSKEITSVLEVIRSIAEQTNLLALNAAIEAARAGEQGRGFAVVADEVRTLAGRTQQSTEQIQRMIQNLTEASQSSVKSVQHCLSQVDHTVSLAKRSDELLNIITGEAQSVARSADIMAGSLEQQRHASTEMAQGAQYLSDSAAAQMQRSEKVKQSTVQIEQVANQLATEANRFSY</sequence>
<evidence type="ECO:0000256" key="5">
    <source>
        <dbReference type="ARBA" id="ARBA00023224"/>
    </source>
</evidence>
<dbReference type="PANTHER" id="PTHR32089">
    <property type="entry name" value="METHYL-ACCEPTING CHEMOTAXIS PROTEIN MCPB"/>
    <property type="match status" value="1"/>
</dbReference>
<organism evidence="10 11">
    <name type="scientific">Rheinheimera mesophila</name>
    <dbReference type="NCBI Taxonomy" id="1547515"/>
    <lineage>
        <taxon>Bacteria</taxon>
        <taxon>Pseudomonadati</taxon>
        <taxon>Pseudomonadota</taxon>
        <taxon>Gammaproteobacteria</taxon>
        <taxon>Chromatiales</taxon>
        <taxon>Chromatiaceae</taxon>
        <taxon>Rheinheimera</taxon>
    </lineage>
</organism>
<dbReference type="OrthoDB" id="9781845at2"/>
<comment type="similarity">
    <text evidence="6">Belongs to the methyl-accepting chemotaxis (MCP) protein family.</text>
</comment>
<evidence type="ECO:0000313" key="10">
    <source>
        <dbReference type="EMBL" id="RRJ19435.1"/>
    </source>
</evidence>
<dbReference type="Proteomes" id="UP000276260">
    <property type="component" value="Unassembled WGS sequence"/>
</dbReference>
<dbReference type="GO" id="GO:0016020">
    <property type="term" value="C:membrane"/>
    <property type="evidence" value="ECO:0007669"/>
    <property type="project" value="UniProtKB-SubCell"/>
</dbReference>
<feature type="domain" description="Methyl-accepting transducer" evidence="9">
    <location>
        <begin position="223"/>
        <end position="459"/>
    </location>
</feature>
<accession>A0A3P3QED8</accession>
<dbReference type="CDD" id="cd11386">
    <property type="entry name" value="MCP_signal"/>
    <property type="match status" value="1"/>
</dbReference>
<evidence type="ECO:0000256" key="2">
    <source>
        <dbReference type="ARBA" id="ARBA00022692"/>
    </source>
</evidence>
<dbReference type="EMBL" id="RRCF01000004">
    <property type="protein sequence ID" value="RRJ19435.1"/>
    <property type="molecule type" value="Genomic_DNA"/>
</dbReference>
<comment type="subcellular location">
    <subcellularLocation>
        <location evidence="1">Membrane</location>
        <topology evidence="1">Multi-pass membrane protein</topology>
    </subcellularLocation>
</comment>
<protein>
    <submittedName>
        <fullName evidence="10">Methyl-accepting chemotaxis protein</fullName>
    </submittedName>
</protein>
<feature type="transmembrane region" description="Helical" evidence="8">
    <location>
        <begin position="144"/>
        <end position="163"/>
    </location>
</feature>
<keyword evidence="11" id="KW-1185">Reference proteome</keyword>
<feature type="transmembrane region" description="Helical" evidence="8">
    <location>
        <begin position="35"/>
        <end position="53"/>
    </location>
</feature>
<dbReference type="GO" id="GO:0007165">
    <property type="term" value="P:signal transduction"/>
    <property type="evidence" value="ECO:0007669"/>
    <property type="project" value="UniProtKB-KW"/>
</dbReference>
<dbReference type="InterPro" id="IPR004089">
    <property type="entry name" value="MCPsignal_dom"/>
</dbReference>
<dbReference type="FunFam" id="1.10.287.950:FF:000001">
    <property type="entry name" value="Methyl-accepting chemotaxis sensory transducer"/>
    <property type="match status" value="1"/>
</dbReference>
<feature type="transmembrane region" description="Helical" evidence="8">
    <location>
        <begin position="12"/>
        <end position="29"/>
    </location>
</feature>
<keyword evidence="3 8" id="KW-1133">Transmembrane helix</keyword>
<feature type="transmembrane region" description="Helical" evidence="8">
    <location>
        <begin position="60"/>
        <end position="78"/>
    </location>
</feature>
<evidence type="ECO:0000256" key="8">
    <source>
        <dbReference type="SAM" id="Phobius"/>
    </source>
</evidence>